<evidence type="ECO:0000256" key="4">
    <source>
        <dbReference type="SAM" id="MobiDB-lite"/>
    </source>
</evidence>
<accession>A0A395NBQ1</accession>
<keyword evidence="2" id="KW-0677">Repeat</keyword>
<comment type="pathway">
    <text evidence="3">Protein modification.</text>
</comment>
<reference evidence="5 6" key="1">
    <citation type="journal article" date="2018" name="PLoS Pathog.">
        <title>Evolution of structural diversity of trichothecenes, a family of toxins produced by plant pathogenic and entomopathogenic fungi.</title>
        <authorList>
            <person name="Proctor R.H."/>
            <person name="McCormick S.P."/>
            <person name="Kim H.S."/>
            <person name="Cardoza R.E."/>
            <person name="Stanley A.M."/>
            <person name="Lindo L."/>
            <person name="Kelly A."/>
            <person name="Brown D.W."/>
            <person name="Lee T."/>
            <person name="Vaughan M.M."/>
            <person name="Alexander N.J."/>
            <person name="Busman M."/>
            <person name="Gutierrez S."/>
        </authorList>
    </citation>
    <scope>NUCLEOTIDE SEQUENCE [LARGE SCALE GENOMIC DNA]</scope>
    <source>
        <strain evidence="5 6">IBT 40837</strain>
    </source>
</reference>
<dbReference type="Gene3D" id="2.130.10.10">
    <property type="entry name" value="YVTN repeat-like/Quinoprotein amine dehydrogenase"/>
    <property type="match status" value="1"/>
</dbReference>
<dbReference type="AlphaFoldDB" id="A0A395NBQ1"/>
<comment type="caution">
    <text evidence="5">The sequence shown here is derived from an EMBL/GenBank/DDBJ whole genome shotgun (WGS) entry which is preliminary data.</text>
</comment>
<dbReference type="InterPro" id="IPR036322">
    <property type="entry name" value="WD40_repeat_dom_sf"/>
</dbReference>
<dbReference type="PANTHER" id="PTHR46042">
    <property type="entry name" value="DIPHTHINE METHYLTRANSFERASE"/>
    <property type="match status" value="1"/>
</dbReference>
<dbReference type="PANTHER" id="PTHR46042:SF1">
    <property type="entry name" value="DIPHTHINE METHYLTRANSFERASE"/>
    <property type="match status" value="1"/>
</dbReference>
<evidence type="ECO:0000256" key="1">
    <source>
        <dbReference type="ARBA" id="ARBA00022574"/>
    </source>
</evidence>
<evidence type="ECO:0000313" key="6">
    <source>
        <dbReference type="Proteomes" id="UP000266272"/>
    </source>
</evidence>
<protein>
    <submittedName>
        <fullName evidence="5">Wd40 repeat-like-containing domain-containing</fullName>
    </submittedName>
</protein>
<dbReference type="InterPro" id="IPR052415">
    <property type="entry name" value="Diphthine_MTase"/>
</dbReference>
<organism evidence="5 6">
    <name type="scientific">Trichoderma arundinaceum</name>
    <dbReference type="NCBI Taxonomy" id="490622"/>
    <lineage>
        <taxon>Eukaryota</taxon>
        <taxon>Fungi</taxon>
        <taxon>Dikarya</taxon>
        <taxon>Ascomycota</taxon>
        <taxon>Pezizomycotina</taxon>
        <taxon>Sordariomycetes</taxon>
        <taxon>Hypocreomycetidae</taxon>
        <taxon>Hypocreales</taxon>
        <taxon>Hypocreaceae</taxon>
        <taxon>Trichoderma</taxon>
    </lineage>
</organism>
<dbReference type="GO" id="GO:0017183">
    <property type="term" value="P:protein histidyl modification to diphthamide"/>
    <property type="evidence" value="ECO:0007669"/>
    <property type="project" value="TreeGrafter"/>
</dbReference>
<keyword evidence="6" id="KW-1185">Reference proteome</keyword>
<dbReference type="OrthoDB" id="1930760at2759"/>
<sequence length="412" mass="45547">MEELIPITSLRSLILDLPPSCAEFCPAHPEYLVVGTYNLQKDDNAETASEVREDEEPTVAPKPQNRNGSLVVLKVEGDNISIVQTVMQPSALLDLRFYQDAPEYQNVLAVVSSTGTLAMFKFDPLSDATTPLQHIATSRCEDLDDDVLFLQCNWHPAAGRVIGVTTSTGSARLLQLDEEWKIAESTDVDIHNSLEAWCIAFSPVDPTSHAPDQPISVYCGGDDSMLRYTTCHWKGEGEENGPSSTLDTPFDHITIKGQHDAGVTAILPLPLSTHDQGRLVVTGSYDDHLRVFAIHDLHQSYGLKRVQLLADENLGGGVWRLKLVDIRIAEGTTRIRILASCMYAGARLVEIVTDNGGQDWTCIVLARFEEHKSMNYASDFSAPSLAADGRMRIVSTSFYDKLLCLWGYEPRR</sequence>
<dbReference type="STRING" id="490622.A0A395NBQ1"/>
<evidence type="ECO:0000256" key="2">
    <source>
        <dbReference type="ARBA" id="ARBA00022737"/>
    </source>
</evidence>
<evidence type="ECO:0000256" key="3">
    <source>
        <dbReference type="ARBA" id="ARBA00043952"/>
    </source>
</evidence>
<dbReference type="InterPro" id="IPR015943">
    <property type="entry name" value="WD40/YVTN_repeat-like_dom_sf"/>
</dbReference>
<dbReference type="Proteomes" id="UP000266272">
    <property type="component" value="Unassembled WGS sequence"/>
</dbReference>
<proteinExistence type="predicted"/>
<dbReference type="GO" id="GO:0005737">
    <property type="term" value="C:cytoplasm"/>
    <property type="evidence" value="ECO:0007669"/>
    <property type="project" value="TreeGrafter"/>
</dbReference>
<keyword evidence="1" id="KW-0853">WD repeat</keyword>
<gene>
    <name evidence="5" type="ORF">TARUN_8704</name>
</gene>
<evidence type="ECO:0000313" key="5">
    <source>
        <dbReference type="EMBL" id="RFU73542.1"/>
    </source>
</evidence>
<feature type="region of interest" description="Disordered" evidence="4">
    <location>
        <begin position="44"/>
        <end position="65"/>
    </location>
</feature>
<dbReference type="EMBL" id="PXOA01000637">
    <property type="protein sequence ID" value="RFU73542.1"/>
    <property type="molecule type" value="Genomic_DNA"/>
</dbReference>
<dbReference type="SUPFAM" id="SSF50978">
    <property type="entry name" value="WD40 repeat-like"/>
    <property type="match status" value="1"/>
</dbReference>
<name>A0A395NBQ1_TRIAR</name>
<dbReference type="GO" id="GO:0061685">
    <property type="term" value="F:diphthine methylesterase activity"/>
    <property type="evidence" value="ECO:0007669"/>
    <property type="project" value="TreeGrafter"/>
</dbReference>